<dbReference type="EMBL" id="OENE01000015">
    <property type="protein sequence ID" value="SOU88642.1"/>
    <property type="molecule type" value="Genomic_DNA"/>
</dbReference>
<gene>
    <name evidence="1" type="ORF">TNO010_220081</name>
</gene>
<dbReference type="Proteomes" id="UP000490060">
    <property type="component" value="Unassembled WGS sequence"/>
</dbReference>
<sequence length="63" mass="7697">MIINSFHSEGIDLHKKKIKEELDLLIFQTKMSNLFSQEIKDKKILDLKKEYKRKITDIDFYFF</sequence>
<reference evidence="1 2" key="1">
    <citation type="submission" date="2017-11" db="EMBL/GenBank/DDBJ databases">
        <authorList>
            <person name="Duchaud E."/>
        </authorList>
    </citation>
    <scope>NUCLEOTIDE SEQUENCE [LARGE SCALE GENOMIC DNA]</scope>
    <source>
        <strain evidence="1 2">TNO010</strain>
    </source>
</reference>
<evidence type="ECO:0000313" key="1">
    <source>
        <dbReference type="EMBL" id="SOU88642.1"/>
    </source>
</evidence>
<organism evidence="1 2">
    <name type="scientific">Tenacibaculum finnmarkense genomovar ulcerans</name>
    <dbReference type="NCBI Taxonomy" id="2781388"/>
    <lineage>
        <taxon>Bacteria</taxon>
        <taxon>Pseudomonadati</taxon>
        <taxon>Bacteroidota</taxon>
        <taxon>Flavobacteriia</taxon>
        <taxon>Flavobacteriales</taxon>
        <taxon>Flavobacteriaceae</taxon>
        <taxon>Tenacibaculum</taxon>
        <taxon>Tenacibaculum finnmarkense</taxon>
    </lineage>
</organism>
<proteinExistence type="predicted"/>
<protein>
    <submittedName>
        <fullName evidence="1">Uncharacterized protein</fullName>
    </submittedName>
</protein>
<evidence type="ECO:0000313" key="2">
    <source>
        <dbReference type="Proteomes" id="UP000490060"/>
    </source>
</evidence>
<dbReference type="AlphaFoldDB" id="A0A2I2M7X8"/>
<accession>A0A2I2M7X8</accession>
<dbReference type="RefSeq" id="WP_172505251.1">
    <property type="nucleotide sequence ID" value="NZ_JAFMUH010000005.1"/>
</dbReference>
<name>A0A2I2M7X8_9FLAO</name>